<proteinExistence type="predicted"/>
<reference evidence="2" key="1">
    <citation type="submission" date="2019-08" db="EMBL/GenBank/DDBJ databases">
        <authorList>
            <person name="Kucharzyk K."/>
            <person name="Murdoch R.W."/>
            <person name="Higgins S."/>
            <person name="Loffler F."/>
        </authorList>
    </citation>
    <scope>NUCLEOTIDE SEQUENCE</scope>
</reference>
<keyword evidence="1" id="KW-0472">Membrane</keyword>
<name>A0A645AUA1_9ZZZZ</name>
<feature type="transmembrane region" description="Helical" evidence="1">
    <location>
        <begin position="82"/>
        <end position="103"/>
    </location>
</feature>
<protein>
    <submittedName>
        <fullName evidence="2">Uncharacterized protein</fullName>
    </submittedName>
</protein>
<keyword evidence="1" id="KW-0812">Transmembrane</keyword>
<dbReference type="InterPro" id="IPR022062">
    <property type="entry name" value="DUF3618"/>
</dbReference>
<dbReference type="AlphaFoldDB" id="A0A645AUA1"/>
<dbReference type="Pfam" id="PF12277">
    <property type="entry name" value="DUF3618"/>
    <property type="match status" value="1"/>
</dbReference>
<organism evidence="2">
    <name type="scientific">bioreactor metagenome</name>
    <dbReference type="NCBI Taxonomy" id="1076179"/>
    <lineage>
        <taxon>unclassified sequences</taxon>
        <taxon>metagenomes</taxon>
        <taxon>ecological metagenomes</taxon>
    </lineage>
</organism>
<gene>
    <name evidence="2" type="ORF">SDC9_103650</name>
</gene>
<dbReference type="EMBL" id="VSSQ01015952">
    <property type="protein sequence ID" value="MPM56835.1"/>
    <property type="molecule type" value="Genomic_DNA"/>
</dbReference>
<evidence type="ECO:0000256" key="1">
    <source>
        <dbReference type="SAM" id="Phobius"/>
    </source>
</evidence>
<sequence length="108" mass="11700">MASRERTPEQIRADIAASRHAMSVGIQGLVSEVHPTGIKNRAEDEVKKTVKDTKQMIYDTVDGTRRYFVDESGVRWNNLGTVALIAVGVVTVIGAASGVSALFRKATK</sequence>
<comment type="caution">
    <text evidence="2">The sequence shown here is derived from an EMBL/GenBank/DDBJ whole genome shotgun (WGS) entry which is preliminary data.</text>
</comment>
<keyword evidence="1" id="KW-1133">Transmembrane helix</keyword>
<accession>A0A645AUA1</accession>
<evidence type="ECO:0000313" key="2">
    <source>
        <dbReference type="EMBL" id="MPM56835.1"/>
    </source>
</evidence>